<proteinExistence type="predicted"/>
<dbReference type="EMBL" id="NJEU01000297">
    <property type="protein sequence ID" value="PHH76846.1"/>
    <property type="molecule type" value="Genomic_DNA"/>
</dbReference>
<sequence>MYLADTCQADTCRGFRPITAPFLQRLFLLAVLLGTWYEETRKTKGGQRPMSSLAASAAVGAPLSGPSKDRQARVAHCSPLLAFPEGVGWATLLTLGPASTAHFALSSPLPPWPLVAAPE</sequence>
<keyword evidence="2" id="KW-1185">Reference proteome</keyword>
<evidence type="ECO:0000313" key="1">
    <source>
        <dbReference type="EMBL" id="PHH76846.1"/>
    </source>
</evidence>
<dbReference type="Proteomes" id="UP000224854">
    <property type="component" value="Unassembled WGS sequence"/>
</dbReference>
<dbReference type="AlphaFoldDB" id="A0A2C5ZA01"/>
<comment type="caution">
    <text evidence="1">The sequence shown here is derived from an EMBL/GenBank/DDBJ whole genome shotgun (WGS) entry which is preliminary data.</text>
</comment>
<evidence type="ECO:0000313" key="2">
    <source>
        <dbReference type="Proteomes" id="UP000224854"/>
    </source>
</evidence>
<reference evidence="1 2" key="1">
    <citation type="submission" date="2017-06" db="EMBL/GenBank/DDBJ databases">
        <title>Ant-infecting Ophiocordyceps genomes reveal a high diversity of potential behavioral manipulation genes and a possible major role for enterotoxins.</title>
        <authorList>
            <person name="De Bekker C."/>
            <person name="Evans H.C."/>
            <person name="Brachmann A."/>
            <person name="Hughes D.P."/>
        </authorList>
    </citation>
    <scope>NUCLEOTIDE SEQUENCE [LARGE SCALE GENOMIC DNA]</scope>
    <source>
        <strain evidence="1 2">1348a</strain>
    </source>
</reference>
<organism evidence="1 2">
    <name type="scientific">Ophiocordyceps australis</name>
    <dbReference type="NCBI Taxonomy" id="1399860"/>
    <lineage>
        <taxon>Eukaryota</taxon>
        <taxon>Fungi</taxon>
        <taxon>Dikarya</taxon>
        <taxon>Ascomycota</taxon>
        <taxon>Pezizomycotina</taxon>
        <taxon>Sordariomycetes</taxon>
        <taxon>Hypocreomycetidae</taxon>
        <taxon>Hypocreales</taxon>
        <taxon>Ophiocordycipitaceae</taxon>
        <taxon>Ophiocordyceps</taxon>
    </lineage>
</organism>
<protein>
    <submittedName>
        <fullName evidence="1">Uncharacterized protein</fullName>
    </submittedName>
</protein>
<name>A0A2C5ZA01_9HYPO</name>
<accession>A0A2C5ZA01</accession>
<gene>
    <name evidence="1" type="ORF">CDD82_3778</name>
</gene>